<feature type="compositionally biased region" description="Basic and acidic residues" evidence="1">
    <location>
        <begin position="24"/>
        <end position="41"/>
    </location>
</feature>
<feature type="region of interest" description="Disordered" evidence="1">
    <location>
        <begin position="24"/>
        <end position="166"/>
    </location>
</feature>
<dbReference type="AlphaFoldDB" id="A0A8X7TM37"/>
<feature type="compositionally biased region" description="Basic and acidic residues" evidence="1">
    <location>
        <begin position="78"/>
        <end position="94"/>
    </location>
</feature>
<evidence type="ECO:0000313" key="3">
    <source>
        <dbReference type="Proteomes" id="UP000886595"/>
    </source>
</evidence>
<evidence type="ECO:0000256" key="1">
    <source>
        <dbReference type="SAM" id="MobiDB-lite"/>
    </source>
</evidence>
<keyword evidence="3" id="KW-1185">Reference proteome</keyword>
<evidence type="ECO:0000313" key="2">
    <source>
        <dbReference type="EMBL" id="KAG2247065.1"/>
    </source>
</evidence>
<gene>
    <name evidence="2" type="ORF">Bca52824_086693</name>
</gene>
<proteinExistence type="predicted"/>
<sequence length="166" mass="19156">MDKAQQTIKHKTQKKLTLYKRLWAENSKRKTVEETQADKSPPRVRSPSDQWKRVRPRRNLLPPEKKRRYDGSSAVTGEGERDRSEAREERRLSDEAAGNANHKNRENPGEEPPSTLKRRDAETKAGRPSLKEKAKTPEAESAATTQKKVRLQKQRTGRRNPKPVEI</sequence>
<protein>
    <submittedName>
        <fullName evidence="2">Uncharacterized protein</fullName>
    </submittedName>
</protein>
<dbReference type="Proteomes" id="UP000886595">
    <property type="component" value="Unassembled WGS sequence"/>
</dbReference>
<dbReference type="OrthoDB" id="10540161at2759"/>
<organism evidence="2 3">
    <name type="scientific">Brassica carinata</name>
    <name type="common">Ethiopian mustard</name>
    <name type="synonym">Abyssinian cabbage</name>
    <dbReference type="NCBI Taxonomy" id="52824"/>
    <lineage>
        <taxon>Eukaryota</taxon>
        <taxon>Viridiplantae</taxon>
        <taxon>Streptophyta</taxon>
        <taxon>Embryophyta</taxon>
        <taxon>Tracheophyta</taxon>
        <taxon>Spermatophyta</taxon>
        <taxon>Magnoliopsida</taxon>
        <taxon>eudicotyledons</taxon>
        <taxon>Gunneridae</taxon>
        <taxon>Pentapetalae</taxon>
        <taxon>rosids</taxon>
        <taxon>malvids</taxon>
        <taxon>Brassicales</taxon>
        <taxon>Brassicaceae</taxon>
        <taxon>Brassiceae</taxon>
        <taxon>Brassica</taxon>
    </lineage>
</organism>
<dbReference type="EMBL" id="JAAMPC010000017">
    <property type="protein sequence ID" value="KAG2247065.1"/>
    <property type="molecule type" value="Genomic_DNA"/>
</dbReference>
<accession>A0A8X7TM37</accession>
<feature type="compositionally biased region" description="Basic and acidic residues" evidence="1">
    <location>
        <begin position="117"/>
        <end position="138"/>
    </location>
</feature>
<feature type="compositionally biased region" description="Basic residues" evidence="1">
    <location>
        <begin position="147"/>
        <end position="166"/>
    </location>
</feature>
<name>A0A8X7TM37_BRACI</name>
<comment type="caution">
    <text evidence="2">The sequence shown here is derived from an EMBL/GenBank/DDBJ whole genome shotgun (WGS) entry which is preliminary data.</text>
</comment>
<reference evidence="2 3" key="1">
    <citation type="submission" date="2020-02" db="EMBL/GenBank/DDBJ databases">
        <authorList>
            <person name="Ma Q."/>
            <person name="Huang Y."/>
            <person name="Song X."/>
            <person name="Pei D."/>
        </authorList>
    </citation>
    <scope>NUCLEOTIDE SEQUENCE [LARGE SCALE GENOMIC DNA]</scope>
    <source>
        <strain evidence="2">Sxm20200214</strain>
        <tissue evidence="2">Leaf</tissue>
    </source>
</reference>